<keyword evidence="1" id="KW-0732">Signal</keyword>
<dbReference type="PANTHER" id="PTHR22939:SF129">
    <property type="entry name" value="SERINE PROTEASE HTRA2, MITOCHONDRIAL"/>
    <property type="match status" value="1"/>
</dbReference>
<proteinExistence type="predicted"/>
<dbReference type="InterPro" id="IPR001940">
    <property type="entry name" value="Peptidase_S1C"/>
</dbReference>
<dbReference type="PANTHER" id="PTHR22939">
    <property type="entry name" value="SERINE PROTEASE FAMILY S1C HTRA-RELATED"/>
    <property type="match status" value="1"/>
</dbReference>
<dbReference type="EMBL" id="PJNI01000005">
    <property type="protein sequence ID" value="PKR81185.1"/>
    <property type="molecule type" value="Genomic_DNA"/>
</dbReference>
<dbReference type="AlphaFoldDB" id="A0A2I0R3N2"/>
<dbReference type="Gene3D" id="2.40.10.120">
    <property type="match status" value="1"/>
</dbReference>
<accession>A0A2I0R3N2</accession>
<protein>
    <recommendedName>
        <fullName evidence="4">PEGA domain-containing protein</fullName>
    </recommendedName>
</protein>
<dbReference type="Pfam" id="PF13365">
    <property type="entry name" value="Trypsin_2"/>
    <property type="match status" value="1"/>
</dbReference>
<dbReference type="GO" id="GO:0004252">
    <property type="term" value="F:serine-type endopeptidase activity"/>
    <property type="evidence" value="ECO:0007669"/>
    <property type="project" value="InterPro"/>
</dbReference>
<dbReference type="SUPFAM" id="SSF50494">
    <property type="entry name" value="Trypsin-like serine proteases"/>
    <property type="match status" value="1"/>
</dbReference>
<feature type="signal peptide" evidence="1">
    <location>
        <begin position="1"/>
        <end position="20"/>
    </location>
</feature>
<dbReference type="RefSeq" id="WP_101334145.1">
    <property type="nucleotide sequence ID" value="NZ_PJNI01000005.1"/>
</dbReference>
<sequence>MKKPLIYLSLASLFFTTSCASIIASKKQKVNISTNDQEAEVYIEDSLVASGDYKEFKLTKQYQSYQFIVKKEGYLPAYYSSFMSKRSPLYIISWLPPFILYFAPAFEGGRKSFRYDLSEKKFEPSTIEKTDKKEDEKYIIVNNVAFNVEKDSLEQFSMPITKYKNAGYTIDENRKETTSIFGSSKNTENIKIENTIFSDIINDELKERGYVDTLNKVLKNKTNTLYLDADLNYLALTKITPIHYYGQGAFYRGEIGIKWTVKDIYKTEIFTFEDKVTTGEIATPFPKKDEEAILFNDAFAISLDNLLKSEDYIANSEVMKKAEELDKIEIAEPTNTIDKNIGQALAATVTIKTDEGHGSGFFINNEGYILTNHHVISRDEDYTVVLNNGEEFDAEIIQSNAFDDVAIIKIDHQNKLSYDIQNFKEGSIGDDIYAIGTPNAVELGQTLSKGIISGQRTNDNGQEYYQTDASVNRGNSGGAFVNSEGEILGIVNAKLVGIGVEGVGFAIKIGKIQEMLNIQFK</sequence>
<dbReference type="PRINTS" id="PR00834">
    <property type="entry name" value="PROTEASES2C"/>
</dbReference>
<dbReference type="PROSITE" id="PS51257">
    <property type="entry name" value="PROKAR_LIPOPROTEIN"/>
    <property type="match status" value="1"/>
</dbReference>
<reference evidence="2 3" key="1">
    <citation type="submission" date="2017-12" db="EMBL/GenBank/DDBJ databases">
        <title>The draft genome sequence of Brumimicrobium saltpan LHR20.</title>
        <authorList>
            <person name="Do Z.-J."/>
            <person name="Luo H.-R."/>
        </authorList>
    </citation>
    <scope>NUCLEOTIDE SEQUENCE [LARGE SCALE GENOMIC DNA]</scope>
    <source>
        <strain evidence="2 3">LHR20</strain>
    </source>
</reference>
<evidence type="ECO:0008006" key="4">
    <source>
        <dbReference type="Google" id="ProtNLM"/>
    </source>
</evidence>
<dbReference type="Proteomes" id="UP000236654">
    <property type="component" value="Unassembled WGS sequence"/>
</dbReference>
<gene>
    <name evidence="2" type="ORF">CW751_06260</name>
</gene>
<evidence type="ECO:0000313" key="3">
    <source>
        <dbReference type="Proteomes" id="UP000236654"/>
    </source>
</evidence>
<evidence type="ECO:0000313" key="2">
    <source>
        <dbReference type="EMBL" id="PKR81185.1"/>
    </source>
</evidence>
<name>A0A2I0R3N2_9FLAO</name>
<evidence type="ECO:0000256" key="1">
    <source>
        <dbReference type="SAM" id="SignalP"/>
    </source>
</evidence>
<feature type="chain" id="PRO_5014143071" description="PEGA domain-containing protein" evidence="1">
    <location>
        <begin position="21"/>
        <end position="521"/>
    </location>
</feature>
<comment type="caution">
    <text evidence="2">The sequence shown here is derived from an EMBL/GenBank/DDBJ whole genome shotgun (WGS) entry which is preliminary data.</text>
</comment>
<organism evidence="2 3">
    <name type="scientific">Brumimicrobium salinarum</name>
    <dbReference type="NCBI Taxonomy" id="2058658"/>
    <lineage>
        <taxon>Bacteria</taxon>
        <taxon>Pseudomonadati</taxon>
        <taxon>Bacteroidota</taxon>
        <taxon>Flavobacteriia</taxon>
        <taxon>Flavobacteriales</taxon>
        <taxon>Crocinitomicaceae</taxon>
        <taxon>Brumimicrobium</taxon>
    </lineage>
</organism>
<dbReference type="InterPro" id="IPR009003">
    <property type="entry name" value="Peptidase_S1_PA"/>
</dbReference>
<dbReference type="OrthoDB" id="9766361at2"/>
<keyword evidence="3" id="KW-1185">Reference proteome</keyword>
<dbReference type="GO" id="GO:0006508">
    <property type="term" value="P:proteolysis"/>
    <property type="evidence" value="ECO:0007669"/>
    <property type="project" value="InterPro"/>
</dbReference>